<dbReference type="SUPFAM" id="SSF64356">
    <property type="entry name" value="SNARE-like"/>
    <property type="match status" value="1"/>
</dbReference>
<dbReference type="AlphaFoldDB" id="A0A9X0CXJ9"/>
<keyword evidence="15" id="KW-0175">Coiled coil</keyword>
<organism evidence="19 20">
    <name type="scientific">Desmophyllum pertusum</name>
    <dbReference type="NCBI Taxonomy" id="174260"/>
    <lineage>
        <taxon>Eukaryota</taxon>
        <taxon>Metazoa</taxon>
        <taxon>Cnidaria</taxon>
        <taxon>Anthozoa</taxon>
        <taxon>Hexacorallia</taxon>
        <taxon>Scleractinia</taxon>
        <taxon>Caryophylliina</taxon>
        <taxon>Caryophylliidae</taxon>
        <taxon>Desmophyllum</taxon>
    </lineage>
</organism>
<name>A0A9X0CXJ9_9CNID</name>
<dbReference type="GO" id="GO:0031201">
    <property type="term" value="C:SNARE complex"/>
    <property type="evidence" value="ECO:0007669"/>
    <property type="project" value="TreeGrafter"/>
</dbReference>
<evidence type="ECO:0000313" key="20">
    <source>
        <dbReference type="Proteomes" id="UP001163046"/>
    </source>
</evidence>
<protein>
    <recommendedName>
        <fullName evidence="13">Vesicle-associated membrane protein 7</fullName>
    </recommendedName>
    <alternativeName>
        <fullName evidence="14">Synaptobrevin-like protein 1</fullName>
    </alternativeName>
</protein>
<dbReference type="GO" id="GO:0030670">
    <property type="term" value="C:phagocytic vesicle membrane"/>
    <property type="evidence" value="ECO:0007669"/>
    <property type="project" value="UniProtKB-SubCell"/>
</dbReference>
<comment type="similarity">
    <text evidence="2">Belongs to the synaptobrevin family.</text>
</comment>
<evidence type="ECO:0000256" key="9">
    <source>
        <dbReference type="ARBA" id="ARBA00037803"/>
    </source>
</evidence>
<dbReference type="GO" id="GO:0031902">
    <property type="term" value="C:late endosome membrane"/>
    <property type="evidence" value="ECO:0007669"/>
    <property type="project" value="UniProtKB-SubCell"/>
</dbReference>
<dbReference type="PROSITE" id="PS50859">
    <property type="entry name" value="LONGIN"/>
    <property type="match status" value="1"/>
</dbReference>
<evidence type="ECO:0000256" key="10">
    <source>
        <dbReference type="ARBA" id="ARBA00037845"/>
    </source>
</evidence>
<dbReference type="PRINTS" id="PR00219">
    <property type="entry name" value="SYNAPTOBREVN"/>
</dbReference>
<reference evidence="19" key="1">
    <citation type="submission" date="2023-01" db="EMBL/GenBank/DDBJ databases">
        <title>Genome assembly of the deep-sea coral Lophelia pertusa.</title>
        <authorList>
            <person name="Herrera S."/>
            <person name="Cordes E."/>
        </authorList>
    </citation>
    <scope>NUCLEOTIDE SEQUENCE</scope>
    <source>
        <strain evidence="19">USNM1676648</strain>
        <tissue evidence="19">Polyp</tissue>
    </source>
</reference>
<evidence type="ECO:0000256" key="13">
    <source>
        <dbReference type="ARBA" id="ARBA00039269"/>
    </source>
</evidence>
<dbReference type="SMART" id="SM01270">
    <property type="entry name" value="Longin"/>
    <property type="match status" value="1"/>
</dbReference>
<dbReference type="FunFam" id="3.30.450.50:FF:000015">
    <property type="entry name" value="Synaptobrevin 2 isoform 1"/>
    <property type="match status" value="1"/>
</dbReference>
<dbReference type="GO" id="GO:0030658">
    <property type="term" value="C:transport vesicle membrane"/>
    <property type="evidence" value="ECO:0007669"/>
    <property type="project" value="UniProtKB-SubCell"/>
</dbReference>
<evidence type="ECO:0000256" key="7">
    <source>
        <dbReference type="ARBA" id="ARBA00023136"/>
    </source>
</evidence>
<dbReference type="GO" id="GO:0015031">
    <property type="term" value="P:protein transport"/>
    <property type="evidence" value="ECO:0007669"/>
    <property type="project" value="UniProtKB-KW"/>
</dbReference>
<dbReference type="InterPro" id="IPR042855">
    <property type="entry name" value="V_SNARE_CC"/>
</dbReference>
<dbReference type="InterPro" id="IPR011012">
    <property type="entry name" value="Longin-like_dom_sf"/>
</dbReference>
<feature type="transmembrane region" description="Helical" evidence="16">
    <location>
        <begin position="193"/>
        <end position="215"/>
    </location>
</feature>
<evidence type="ECO:0000256" key="16">
    <source>
        <dbReference type="SAM" id="Phobius"/>
    </source>
</evidence>
<dbReference type="InterPro" id="IPR001388">
    <property type="entry name" value="Synaptobrevin-like"/>
</dbReference>
<dbReference type="CDD" id="cd14824">
    <property type="entry name" value="Longin"/>
    <property type="match status" value="1"/>
</dbReference>
<evidence type="ECO:0000256" key="2">
    <source>
        <dbReference type="ARBA" id="ARBA00008025"/>
    </source>
</evidence>
<dbReference type="PROSITE" id="PS50892">
    <property type="entry name" value="V_SNARE"/>
    <property type="match status" value="1"/>
</dbReference>
<keyword evidence="7 16" id="KW-0472">Membrane</keyword>
<dbReference type="Proteomes" id="UP001163046">
    <property type="component" value="Unassembled WGS sequence"/>
</dbReference>
<feature type="domain" description="V-SNARE coiled-coil homology" evidence="18">
    <location>
        <begin position="129"/>
        <end position="189"/>
    </location>
</feature>
<dbReference type="Gene3D" id="3.30.450.50">
    <property type="entry name" value="Longin domain"/>
    <property type="match status" value="1"/>
</dbReference>
<evidence type="ECO:0000313" key="19">
    <source>
        <dbReference type="EMBL" id="KAJ7379241.1"/>
    </source>
</evidence>
<dbReference type="GO" id="GO:0005794">
    <property type="term" value="C:Golgi apparatus"/>
    <property type="evidence" value="ECO:0007669"/>
    <property type="project" value="UniProtKB-SubCell"/>
</dbReference>
<dbReference type="GO" id="GO:0005765">
    <property type="term" value="C:lysosomal membrane"/>
    <property type="evidence" value="ECO:0007669"/>
    <property type="project" value="UniProtKB-SubCell"/>
</dbReference>
<accession>A0A9X0CXJ9</accession>
<dbReference type="PANTHER" id="PTHR21136">
    <property type="entry name" value="SNARE PROTEINS"/>
    <property type="match status" value="1"/>
</dbReference>
<gene>
    <name evidence="19" type="ORF">OS493_017750</name>
</gene>
<dbReference type="FunFam" id="1.20.5.110:FF:000004">
    <property type="entry name" value="Vesicle-associated membrane protein 7"/>
    <property type="match status" value="1"/>
</dbReference>
<evidence type="ECO:0000256" key="15">
    <source>
        <dbReference type="PROSITE-ProRule" id="PRU00290"/>
    </source>
</evidence>
<dbReference type="PANTHER" id="PTHR21136:SF168">
    <property type="entry name" value="VESICLE-ASSOCIATED MEMBRANE PROTEIN 9"/>
    <property type="match status" value="1"/>
</dbReference>
<evidence type="ECO:0000256" key="4">
    <source>
        <dbReference type="ARBA" id="ARBA00022692"/>
    </source>
</evidence>
<evidence type="ECO:0000256" key="5">
    <source>
        <dbReference type="ARBA" id="ARBA00022927"/>
    </source>
</evidence>
<feature type="domain" description="Longin" evidence="17">
    <location>
        <begin position="7"/>
        <end position="112"/>
    </location>
</feature>
<evidence type="ECO:0000256" key="1">
    <source>
        <dbReference type="ARBA" id="ARBA00004163"/>
    </source>
</evidence>
<dbReference type="InterPro" id="IPR051097">
    <property type="entry name" value="Synaptobrevin-like_transport"/>
</dbReference>
<proteinExistence type="inferred from homology"/>
<dbReference type="EMBL" id="MU826359">
    <property type="protein sequence ID" value="KAJ7379241.1"/>
    <property type="molecule type" value="Genomic_DNA"/>
</dbReference>
<evidence type="ECO:0000259" key="17">
    <source>
        <dbReference type="PROSITE" id="PS50859"/>
    </source>
</evidence>
<dbReference type="PROSITE" id="PS00417">
    <property type="entry name" value="SYNAPTOBREVIN"/>
    <property type="match status" value="1"/>
</dbReference>
<comment type="subcellular location">
    <subcellularLocation>
        <location evidence="12">Cytoplasmic vesicle</location>
        <location evidence="12">Phagosome membrane</location>
        <topology evidence="12">Single-pass type IV membrane protein</topology>
    </subcellularLocation>
    <subcellularLocation>
        <location evidence="9">Cytoplasmic vesicle</location>
        <location evidence="9">Secretory vesicle membrane</location>
        <topology evidence="9">Single-pass type IV membrane protein</topology>
    </subcellularLocation>
    <subcellularLocation>
        <location evidence="1">Endoplasmic reticulum membrane</location>
        <topology evidence="1">Single-pass type IV membrane protein</topology>
    </subcellularLocation>
    <subcellularLocation>
        <location evidence="8">Golgi apparatus</location>
        <location evidence="8">trans-Golgi network membrane</location>
        <topology evidence="8">Single-pass type IV membrane protein</topology>
    </subcellularLocation>
    <subcellularLocation>
        <location evidence="10">Late endosome membrane</location>
        <topology evidence="10">Single-pass type IV membrane protein</topology>
    </subcellularLocation>
    <subcellularLocation>
        <location evidence="11">Lysosome membrane</location>
        <topology evidence="11">Single-pass type IV membrane protein</topology>
    </subcellularLocation>
</comment>
<evidence type="ECO:0000259" key="18">
    <source>
        <dbReference type="PROSITE" id="PS50892"/>
    </source>
</evidence>
<dbReference type="GO" id="GO:0000149">
    <property type="term" value="F:SNARE binding"/>
    <property type="evidence" value="ECO:0007669"/>
    <property type="project" value="TreeGrafter"/>
</dbReference>
<dbReference type="Pfam" id="PF00957">
    <property type="entry name" value="Synaptobrevin"/>
    <property type="match status" value="1"/>
</dbReference>
<keyword evidence="5" id="KW-0653">Protein transport</keyword>
<dbReference type="GO" id="GO:0005484">
    <property type="term" value="F:SNAP receptor activity"/>
    <property type="evidence" value="ECO:0007669"/>
    <property type="project" value="TreeGrafter"/>
</dbReference>
<dbReference type="Gene3D" id="1.20.5.110">
    <property type="match status" value="1"/>
</dbReference>
<dbReference type="GO" id="GO:0006906">
    <property type="term" value="P:vesicle fusion"/>
    <property type="evidence" value="ECO:0007669"/>
    <property type="project" value="TreeGrafter"/>
</dbReference>
<keyword evidence="3" id="KW-0813">Transport</keyword>
<evidence type="ECO:0000256" key="14">
    <source>
        <dbReference type="ARBA" id="ARBA00042194"/>
    </source>
</evidence>
<dbReference type="GO" id="GO:0006887">
    <property type="term" value="P:exocytosis"/>
    <property type="evidence" value="ECO:0007669"/>
    <property type="project" value="TreeGrafter"/>
</dbReference>
<dbReference type="InterPro" id="IPR010908">
    <property type="entry name" value="Longin_dom"/>
</dbReference>
<evidence type="ECO:0000256" key="8">
    <source>
        <dbReference type="ARBA" id="ARBA00037801"/>
    </source>
</evidence>
<dbReference type="SUPFAM" id="SSF58038">
    <property type="entry name" value="SNARE fusion complex"/>
    <property type="match status" value="1"/>
</dbReference>
<keyword evidence="20" id="KW-1185">Reference proteome</keyword>
<sequence length="221" mass="25453">MSIIYSLIARGTTVLVDYTESTGNFQQITSSILHKIPLHDDTKCTYVSGSYHFHVIVDDGLIYLCMADEDFGKRQPYAFLEEIKRRFVNSSLKQRARSAHAYEFRRDYGQVLASQMSLFSDPGHDDTDQISKVRREVNEVKDVMTQNIEKVLERGEKIDVLVGKTEELDHSSQVFHRQATRLRKKMWWQNKKMCLILLFVLAVIIAAIVLTVLGMEGKLHV</sequence>
<evidence type="ECO:0000256" key="6">
    <source>
        <dbReference type="ARBA" id="ARBA00022989"/>
    </source>
</evidence>
<keyword evidence="4 16" id="KW-0812">Transmembrane</keyword>
<keyword evidence="6 16" id="KW-1133">Transmembrane helix</keyword>
<evidence type="ECO:0000256" key="3">
    <source>
        <dbReference type="ARBA" id="ARBA00022448"/>
    </source>
</evidence>
<evidence type="ECO:0000256" key="11">
    <source>
        <dbReference type="ARBA" id="ARBA00037863"/>
    </source>
</evidence>
<dbReference type="OrthoDB" id="248747at2759"/>
<evidence type="ECO:0000256" key="12">
    <source>
        <dbReference type="ARBA" id="ARBA00037875"/>
    </source>
</evidence>
<comment type="caution">
    <text evidence="19">The sequence shown here is derived from an EMBL/GenBank/DDBJ whole genome shotgun (WGS) entry which is preliminary data.</text>
</comment>
<dbReference type="GO" id="GO:0005789">
    <property type="term" value="C:endoplasmic reticulum membrane"/>
    <property type="evidence" value="ECO:0007669"/>
    <property type="project" value="UniProtKB-SubCell"/>
</dbReference>
<dbReference type="Pfam" id="PF13774">
    <property type="entry name" value="Longin"/>
    <property type="match status" value="1"/>
</dbReference>